<dbReference type="GO" id="GO:0006351">
    <property type="term" value="P:DNA-templated transcription"/>
    <property type="evidence" value="ECO:0007669"/>
    <property type="project" value="InterPro"/>
</dbReference>
<dbReference type="InterPro" id="IPR027079">
    <property type="entry name" value="Tfb1/GTF2H1"/>
</dbReference>
<dbReference type="Proteomes" id="UP000436088">
    <property type="component" value="Unassembled WGS sequence"/>
</dbReference>
<evidence type="ECO:0000313" key="2">
    <source>
        <dbReference type="EMBL" id="KAE8691029.1"/>
    </source>
</evidence>
<protein>
    <submittedName>
        <fullName evidence="2">BTF2-like transcription factor</fullName>
    </submittedName>
</protein>
<feature type="region of interest" description="Disordered" evidence="1">
    <location>
        <begin position="61"/>
        <end position="80"/>
    </location>
</feature>
<organism evidence="2 3">
    <name type="scientific">Hibiscus syriacus</name>
    <name type="common">Rose of Sharon</name>
    <dbReference type="NCBI Taxonomy" id="106335"/>
    <lineage>
        <taxon>Eukaryota</taxon>
        <taxon>Viridiplantae</taxon>
        <taxon>Streptophyta</taxon>
        <taxon>Embryophyta</taxon>
        <taxon>Tracheophyta</taxon>
        <taxon>Spermatophyta</taxon>
        <taxon>Magnoliopsida</taxon>
        <taxon>eudicotyledons</taxon>
        <taxon>Gunneridae</taxon>
        <taxon>Pentapetalae</taxon>
        <taxon>rosids</taxon>
        <taxon>malvids</taxon>
        <taxon>Malvales</taxon>
        <taxon>Malvaceae</taxon>
        <taxon>Malvoideae</taxon>
        <taxon>Hibiscus</taxon>
    </lineage>
</organism>
<dbReference type="GO" id="GO:0006289">
    <property type="term" value="P:nucleotide-excision repair"/>
    <property type="evidence" value="ECO:0007669"/>
    <property type="project" value="InterPro"/>
</dbReference>
<evidence type="ECO:0000256" key="1">
    <source>
        <dbReference type="SAM" id="MobiDB-lite"/>
    </source>
</evidence>
<name>A0A6A2ZI55_HIBSY</name>
<dbReference type="GO" id="GO:0000439">
    <property type="term" value="C:transcription factor TFIIH core complex"/>
    <property type="evidence" value="ECO:0007669"/>
    <property type="project" value="InterPro"/>
</dbReference>
<reference evidence="2" key="1">
    <citation type="submission" date="2019-09" db="EMBL/GenBank/DDBJ databases">
        <title>Draft genome information of white flower Hibiscus syriacus.</title>
        <authorList>
            <person name="Kim Y.-M."/>
        </authorList>
    </citation>
    <scope>NUCLEOTIDE SEQUENCE [LARGE SCALE GENOMIC DNA]</scope>
    <source>
        <strain evidence="2">YM2019G1</strain>
    </source>
</reference>
<keyword evidence="3" id="KW-1185">Reference proteome</keyword>
<evidence type="ECO:0000313" key="3">
    <source>
        <dbReference type="Proteomes" id="UP000436088"/>
    </source>
</evidence>
<dbReference type="EMBL" id="VEPZ02001150">
    <property type="protein sequence ID" value="KAE8691029.1"/>
    <property type="molecule type" value="Genomic_DNA"/>
</dbReference>
<sequence length="445" mass="50145">MYLTIVRLSSASSGVHHRHQRFWHRLPIKLNFQLPREVIISGDRHHQKSIRCSPPLTSVTVSGDHHHQYREHSGNARPTSTTSVVTARIAKRYPYAWCFLANLDLLETKSIEPTQIESTQTGLGELFSSGSYASVKIELEDTKAVAEALAQSKRESSKKGESDGDTSRERLDRLSRMTEIEYLQGSNSLPLAPLCIKDPQDYFDSQQANALRTSGDALGGTEQIKCSLSIPEVYGSLRAFISSIKAMGLNEPIVKPEVAHQVFDALTYSISNTKHNILGKILKRVFWTGYQGKLRRTYCISIIETSLCFQHWTSIIELLKHFWSSYPITTSYLYVKVVQNLELEIKGSVPSELRHQSHEQMVLAAHEVAVTTRVLWHEISYNTFIAVPSGNAYYGILSLEVGFIMYNYFSEVHSLVQALGAAIQHYEASMQKRSTQSGEKPNGYM</sequence>
<gene>
    <name evidence="2" type="ORF">F3Y22_tig00110893pilonHSYRG00951</name>
</gene>
<proteinExistence type="predicted"/>
<feature type="region of interest" description="Disordered" evidence="1">
    <location>
        <begin position="150"/>
        <end position="171"/>
    </location>
</feature>
<feature type="compositionally biased region" description="Basic and acidic residues" evidence="1">
    <location>
        <begin position="63"/>
        <end position="74"/>
    </location>
</feature>
<dbReference type="PANTHER" id="PTHR12856">
    <property type="entry name" value="TRANSCRIPTION INITIATION FACTOR IIH-RELATED"/>
    <property type="match status" value="1"/>
</dbReference>
<dbReference type="AlphaFoldDB" id="A0A6A2ZI55"/>
<accession>A0A6A2ZI55</accession>
<comment type="caution">
    <text evidence="2">The sequence shown here is derived from an EMBL/GenBank/DDBJ whole genome shotgun (WGS) entry which is preliminary data.</text>
</comment>
<feature type="compositionally biased region" description="Basic and acidic residues" evidence="1">
    <location>
        <begin position="152"/>
        <end position="171"/>
    </location>
</feature>